<reference evidence="2 3" key="1">
    <citation type="submission" date="2022-10" db="EMBL/GenBank/DDBJ databases">
        <title>The complete genomes of actinobacterial strains from the NBC collection.</title>
        <authorList>
            <person name="Joergensen T.S."/>
            <person name="Alvarez Arevalo M."/>
            <person name="Sterndorff E.B."/>
            <person name="Faurdal D."/>
            <person name="Vuksanovic O."/>
            <person name="Mourched A.-S."/>
            <person name="Charusanti P."/>
            <person name="Shaw S."/>
            <person name="Blin K."/>
            <person name="Weber T."/>
        </authorList>
    </citation>
    <scope>NUCLEOTIDE SEQUENCE [LARGE SCALE GENOMIC DNA]</scope>
    <source>
        <strain evidence="2 3">NBC 01774</strain>
    </source>
</reference>
<protein>
    <submittedName>
        <fullName evidence="2">MBL fold metallo-hydrolase</fullName>
    </submittedName>
</protein>
<accession>A0ABZ1FAX4</accession>
<evidence type="ECO:0000313" key="3">
    <source>
        <dbReference type="Proteomes" id="UP001344251"/>
    </source>
</evidence>
<dbReference type="InterPro" id="IPR050855">
    <property type="entry name" value="NDM-1-like"/>
</dbReference>
<dbReference type="SMART" id="SM00849">
    <property type="entry name" value="Lactamase_B"/>
    <property type="match status" value="1"/>
</dbReference>
<dbReference type="Proteomes" id="UP001344251">
    <property type="component" value="Chromosome"/>
</dbReference>
<dbReference type="SUPFAM" id="SSF56281">
    <property type="entry name" value="Metallo-hydrolase/oxidoreductase"/>
    <property type="match status" value="1"/>
</dbReference>
<gene>
    <name evidence="2" type="ORF">OG863_05710</name>
</gene>
<dbReference type="EMBL" id="CP109106">
    <property type="protein sequence ID" value="WSB67501.1"/>
    <property type="molecule type" value="Genomic_DNA"/>
</dbReference>
<name>A0ABZ1FAX4_9ACTN</name>
<proteinExistence type="predicted"/>
<evidence type="ECO:0000313" key="2">
    <source>
        <dbReference type="EMBL" id="WSB67501.1"/>
    </source>
</evidence>
<dbReference type="PANTHER" id="PTHR42951:SF4">
    <property type="entry name" value="ACYL-COENZYME A THIOESTERASE MBLAC2"/>
    <property type="match status" value="1"/>
</dbReference>
<organism evidence="2 3">
    <name type="scientific">Streptomyces decoyicus</name>
    <dbReference type="NCBI Taxonomy" id="249567"/>
    <lineage>
        <taxon>Bacteria</taxon>
        <taxon>Bacillati</taxon>
        <taxon>Actinomycetota</taxon>
        <taxon>Actinomycetes</taxon>
        <taxon>Kitasatosporales</taxon>
        <taxon>Streptomycetaceae</taxon>
        <taxon>Streptomyces</taxon>
    </lineage>
</organism>
<dbReference type="PANTHER" id="PTHR42951">
    <property type="entry name" value="METALLO-BETA-LACTAMASE DOMAIN-CONTAINING"/>
    <property type="match status" value="1"/>
</dbReference>
<keyword evidence="3" id="KW-1185">Reference proteome</keyword>
<dbReference type="Pfam" id="PF00753">
    <property type="entry name" value="Lactamase_B"/>
    <property type="match status" value="1"/>
</dbReference>
<dbReference type="Gene3D" id="3.60.15.10">
    <property type="entry name" value="Ribonuclease Z/Hydroxyacylglutathione hydrolase-like"/>
    <property type="match status" value="1"/>
</dbReference>
<sequence>MNAPTAALRTPLPTAGAPTLRELADGVFVYEQPDGGWCLNNAGVITGGGRCVLVDTVATRARAERLRDEVTRVAPGGPDTVVNTHFHGDHVFGNSLFTPRATVISHEGTRSDMAESGLGLCHLWPDVDWGEVTLALPDQTFTDRLTLRAGELTVELLHVGPAHTADDVVVWVPERKVLFTGDVVWSQVTPYVLMGSLTGSLRALERLRALGPETVVCGHGPVAGPEVLDATEDYLRWVGRLAEDGLRAGRSPLETARAADLGRFAGLVDAERLVGNLHRAYAEATGLPPGARIDVAASFKEMVTYLGRLPACHA</sequence>
<evidence type="ECO:0000259" key="1">
    <source>
        <dbReference type="SMART" id="SM00849"/>
    </source>
</evidence>
<feature type="domain" description="Metallo-beta-lactamase" evidence="1">
    <location>
        <begin position="39"/>
        <end position="219"/>
    </location>
</feature>
<dbReference type="CDD" id="cd16282">
    <property type="entry name" value="metallo-hydrolase-like_MBL-fold"/>
    <property type="match status" value="1"/>
</dbReference>
<dbReference type="InterPro" id="IPR036866">
    <property type="entry name" value="RibonucZ/Hydroxyglut_hydro"/>
</dbReference>
<dbReference type="InterPro" id="IPR001279">
    <property type="entry name" value="Metallo-B-lactamas"/>
</dbReference>
<dbReference type="RefSeq" id="WP_326616794.1">
    <property type="nucleotide sequence ID" value="NZ_CP109106.1"/>
</dbReference>